<comment type="caution">
    <text evidence="1">The sequence shown here is derived from an EMBL/GenBank/DDBJ whole genome shotgun (WGS) entry which is preliminary data.</text>
</comment>
<dbReference type="NCBIfam" id="TIGR04183">
    <property type="entry name" value="Por_Secre_tail"/>
    <property type="match status" value="1"/>
</dbReference>
<protein>
    <submittedName>
        <fullName evidence="1">T9SS type A sorting domain-containing protein</fullName>
    </submittedName>
</protein>
<dbReference type="EMBL" id="SAYW01000004">
    <property type="protein sequence ID" value="RWU06453.1"/>
    <property type="molecule type" value="Genomic_DNA"/>
</dbReference>
<sequence length="350" mass="37809">MLKNLYFSIMKPCFYAVLLAIALQLSFYNSNAHTMLVAGDRALVGEETEMVGDDFSFAALKRTVFTTSISSVTHTSAVGGGTVSSTVTNDWITEVGIVWSTSQNPTVVLSTKLSTTYTYGTQYYPLTFNGRMMTGLNPSTTYYVRAYARSGAGAGTVEYGPQVSFVTLANPLPVKLNGFAAKAVANGITLNWQTLSEINSSYFELFHGSSKDDFKPLTKISSLGNSSTGKYYSYLHNDAILGDNYYKLVAVDADGIKEDFGVVVASFAIVPENEIVLSPNPTPNKVKVGFSAGRYQKLLLSTVEGKILQQFDLLPTAAEIELDLIAYPKGIYLVKLSGGGHVATTKVVKN</sequence>
<keyword evidence="2" id="KW-1185">Reference proteome</keyword>
<proteinExistence type="predicted"/>
<gene>
    <name evidence="1" type="ORF">DPV69_14285</name>
</gene>
<dbReference type="AlphaFoldDB" id="A0A3S3PN95"/>
<evidence type="ECO:0000313" key="1">
    <source>
        <dbReference type="EMBL" id="RWU06453.1"/>
    </source>
</evidence>
<organism evidence="1 2">
    <name type="scientific">Pedobacter chitinilyticus</name>
    <dbReference type="NCBI Taxonomy" id="2233776"/>
    <lineage>
        <taxon>Bacteria</taxon>
        <taxon>Pseudomonadati</taxon>
        <taxon>Bacteroidota</taxon>
        <taxon>Sphingobacteriia</taxon>
        <taxon>Sphingobacteriales</taxon>
        <taxon>Sphingobacteriaceae</taxon>
        <taxon>Pedobacter</taxon>
    </lineage>
</organism>
<reference evidence="1 2" key="1">
    <citation type="submission" date="2018-06" db="EMBL/GenBank/DDBJ databases">
        <title>Pedobacter endophyticus sp. nov., an endophytic bacterium isolated from a leaf of Triticum aestivum.</title>
        <authorList>
            <person name="Zhang L."/>
        </authorList>
    </citation>
    <scope>NUCLEOTIDE SEQUENCE [LARGE SCALE GENOMIC DNA]</scope>
    <source>
        <strain evidence="1 2">CM134L-2</strain>
    </source>
</reference>
<dbReference type="OrthoDB" id="101122at2"/>
<name>A0A3S3PN95_9SPHI</name>
<evidence type="ECO:0000313" key="2">
    <source>
        <dbReference type="Proteomes" id="UP000284120"/>
    </source>
</evidence>
<dbReference type="Proteomes" id="UP000284120">
    <property type="component" value="Unassembled WGS sequence"/>
</dbReference>
<dbReference type="InterPro" id="IPR026444">
    <property type="entry name" value="Secre_tail"/>
</dbReference>
<accession>A0A3S3PN95</accession>